<protein>
    <submittedName>
        <fullName evidence="1">Uncharacterized protein</fullName>
    </submittedName>
</protein>
<sequence length="532" mass="59286">MSQLEDADIHFLCARGYFQQLFLTTITRPARALSWCSAWDNYTRGESDSEAFHHQRAIVIVSDATWNGSLAKTMNLHSEICPRLTWVILTEEEVAEYLATGRTRCKVRRCFAGPLNSSVGLTELSYSETHEPNQSDEVTASSWFGLKGHEISVGYFLNNFSSTEASSSSRKEERIIDALGGLNVSLNVVPVPMGLVSEYLATRKIDIMAHFVGLSTTRHQRFDLAIYGHGRAAYFVQKRWKRSGEIFSGLLSWTSLLALSVLVTASLFVLLNVRHGQRPFEGISQLVLALAAAVLLIASPLRTASERSTANRTILACWLLAGFSLAAYTQSLLTATLSAGPGWEADDTIEKAARKLRDGRLLPCVEWASFFHYLITSTSEKRGDFLGAMAFAAKRWSRNTDQITGNLSVCASRATKGTHLILDFDETRCVLSSLADGLVQGKSSVSGVFYGFPIKKYHRLRRPFFSLVRRILETGWHVRDERFETLNCTAAHAVRPTQKSLIGTLITLYFSFCALTVGAFLLELLHYRLILR</sequence>
<dbReference type="Proteomes" id="UP000821845">
    <property type="component" value="Chromosome 4"/>
</dbReference>
<reference evidence="1" key="1">
    <citation type="submission" date="2020-05" db="EMBL/GenBank/DDBJ databases">
        <title>Large-scale comparative analyses of tick genomes elucidate their genetic diversity and vector capacities.</title>
        <authorList>
            <person name="Jia N."/>
            <person name="Wang J."/>
            <person name="Shi W."/>
            <person name="Du L."/>
            <person name="Sun Y."/>
            <person name="Zhan W."/>
            <person name="Jiang J."/>
            <person name="Wang Q."/>
            <person name="Zhang B."/>
            <person name="Ji P."/>
            <person name="Sakyi L.B."/>
            <person name="Cui X."/>
            <person name="Yuan T."/>
            <person name="Jiang B."/>
            <person name="Yang W."/>
            <person name="Lam T.T.-Y."/>
            <person name="Chang Q."/>
            <person name="Ding S."/>
            <person name="Wang X."/>
            <person name="Zhu J."/>
            <person name="Ruan X."/>
            <person name="Zhao L."/>
            <person name="Wei J."/>
            <person name="Que T."/>
            <person name="Du C."/>
            <person name="Cheng J."/>
            <person name="Dai P."/>
            <person name="Han X."/>
            <person name="Huang E."/>
            <person name="Gao Y."/>
            <person name="Liu J."/>
            <person name="Shao H."/>
            <person name="Ye R."/>
            <person name="Li L."/>
            <person name="Wei W."/>
            <person name="Wang X."/>
            <person name="Wang C."/>
            <person name="Yang T."/>
            <person name="Huo Q."/>
            <person name="Li W."/>
            <person name="Guo W."/>
            <person name="Chen H."/>
            <person name="Zhou L."/>
            <person name="Ni X."/>
            <person name="Tian J."/>
            <person name="Zhou Y."/>
            <person name="Sheng Y."/>
            <person name="Liu T."/>
            <person name="Pan Y."/>
            <person name="Xia L."/>
            <person name="Li J."/>
            <person name="Zhao F."/>
            <person name="Cao W."/>
        </authorList>
    </citation>
    <scope>NUCLEOTIDE SEQUENCE</scope>
    <source>
        <strain evidence="1">Hyas-2018</strain>
    </source>
</reference>
<keyword evidence="2" id="KW-1185">Reference proteome</keyword>
<proteinExistence type="predicted"/>
<organism evidence="1 2">
    <name type="scientific">Hyalomma asiaticum</name>
    <name type="common">Tick</name>
    <dbReference type="NCBI Taxonomy" id="266040"/>
    <lineage>
        <taxon>Eukaryota</taxon>
        <taxon>Metazoa</taxon>
        <taxon>Ecdysozoa</taxon>
        <taxon>Arthropoda</taxon>
        <taxon>Chelicerata</taxon>
        <taxon>Arachnida</taxon>
        <taxon>Acari</taxon>
        <taxon>Parasitiformes</taxon>
        <taxon>Ixodida</taxon>
        <taxon>Ixodoidea</taxon>
        <taxon>Ixodidae</taxon>
        <taxon>Hyalomminae</taxon>
        <taxon>Hyalomma</taxon>
    </lineage>
</organism>
<dbReference type="EMBL" id="CM023484">
    <property type="protein sequence ID" value="KAH6932193.1"/>
    <property type="molecule type" value="Genomic_DNA"/>
</dbReference>
<gene>
    <name evidence="1" type="ORF">HPB50_003647</name>
</gene>
<evidence type="ECO:0000313" key="2">
    <source>
        <dbReference type="Proteomes" id="UP000821845"/>
    </source>
</evidence>
<evidence type="ECO:0000313" key="1">
    <source>
        <dbReference type="EMBL" id="KAH6932193.1"/>
    </source>
</evidence>
<accession>A0ACB7SEP5</accession>
<name>A0ACB7SEP5_HYAAI</name>
<comment type="caution">
    <text evidence="1">The sequence shown here is derived from an EMBL/GenBank/DDBJ whole genome shotgun (WGS) entry which is preliminary data.</text>
</comment>